<keyword evidence="1" id="KW-1133">Transmembrane helix</keyword>
<feature type="domain" description="Phospholipid/glycerol acyltransferase" evidence="2">
    <location>
        <begin position="49"/>
        <end position="182"/>
    </location>
</feature>
<dbReference type="GO" id="GO:0016287">
    <property type="term" value="F:glycerone-phosphate O-acyltransferase activity"/>
    <property type="evidence" value="ECO:0007669"/>
    <property type="project" value="TreeGrafter"/>
</dbReference>
<proteinExistence type="predicted"/>
<feature type="transmembrane region" description="Helical" evidence="1">
    <location>
        <begin position="358"/>
        <end position="377"/>
    </location>
</feature>
<dbReference type="InterPro" id="IPR002123">
    <property type="entry name" value="Plipid/glycerol_acylTrfase"/>
</dbReference>
<keyword evidence="1" id="KW-0472">Membrane</keyword>
<dbReference type="GO" id="GO:0008654">
    <property type="term" value="P:phospholipid biosynthetic process"/>
    <property type="evidence" value="ECO:0007669"/>
    <property type="project" value="TreeGrafter"/>
</dbReference>
<dbReference type="SUPFAM" id="SSF69593">
    <property type="entry name" value="Glycerol-3-phosphate (1)-acyltransferase"/>
    <property type="match status" value="1"/>
</dbReference>
<dbReference type="InterPro" id="IPR052744">
    <property type="entry name" value="GPAT/DAPAT"/>
</dbReference>
<evidence type="ECO:0000256" key="1">
    <source>
        <dbReference type="SAM" id="Phobius"/>
    </source>
</evidence>
<dbReference type="Pfam" id="PF01553">
    <property type="entry name" value="Acyltransferase"/>
    <property type="match status" value="1"/>
</dbReference>
<evidence type="ECO:0000313" key="3">
    <source>
        <dbReference type="EMBL" id="KAG2223521.1"/>
    </source>
</evidence>
<dbReference type="SMART" id="SM00563">
    <property type="entry name" value="PlsC"/>
    <property type="match status" value="1"/>
</dbReference>
<dbReference type="PANTHER" id="PTHR31605:SF0">
    <property type="entry name" value="GLYCEROL-3-PHOSPHATE O-ACYLTRANSFERASE 1"/>
    <property type="match status" value="1"/>
</dbReference>
<comment type="caution">
    <text evidence="3">The sequence shown here is derived from an EMBL/GenBank/DDBJ whole genome shotgun (WGS) entry which is preliminary data.</text>
</comment>
<feature type="transmembrane region" description="Helical" evidence="1">
    <location>
        <begin position="316"/>
        <end position="337"/>
    </location>
</feature>
<dbReference type="PANTHER" id="PTHR31605">
    <property type="entry name" value="GLYCEROL-3-PHOSPHATE O-ACYLTRANSFERASE 1"/>
    <property type="match status" value="1"/>
</dbReference>
<dbReference type="GO" id="GO:0004366">
    <property type="term" value="F:glycerol-3-phosphate O-acyltransferase activity"/>
    <property type="evidence" value="ECO:0007669"/>
    <property type="project" value="TreeGrafter"/>
</dbReference>
<keyword evidence="4" id="KW-1185">Reference proteome</keyword>
<evidence type="ECO:0000259" key="2">
    <source>
        <dbReference type="SMART" id="SM00563"/>
    </source>
</evidence>
<name>A0A8H7VHV7_9FUNG</name>
<feature type="transmembrane region" description="Helical" evidence="1">
    <location>
        <begin position="383"/>
        <end position="403"/>
    </location>
</feature>
<dbReference type="Proteomes" id="UP000646827">
    <property type="component" value="Unassembled WGS sequence"/>
</dbReference>
<accession>A0A8H7VHV7</accession>
<dbReference type="OrthoDB" id="1044435at2759"/>
<sequence>MARSVPKPNIGDNSGIYKALQYLARLAVWVYFRNVKVICEKPVSQQGPLLVAANHMNMVLDPVVLIATFPHARRCHFWALARFFRIPVAGQFLSGAGVLPVDTQTRSNAELFEHTLDCLDKGGVIAVFPEGTSYTLPHHLPFKDGLSWAAYEYLLDQCNKATTNGSTEEVGISIIPAGITYTTKNKWRTQDLKKFQADPKPSVKDLTKRIANGVEKGTINSPDWDTLHAAAEARFIMFGDTRSVKLEDYVQVSQSFIDIFHPSKTKDDPKRSELKLRLLTFHKTLRQLRLTVWDINMYENHEITLQRAILRLASTWTTLAVQIPLFLPSIIINWPLYLLGQVAEHYEEHTESVAQDKLIYSVILAIPLYGTLFYQFWKYIGFTMIGLLGAIMLIPVLAWYHMALVDKRYDMAKDVAASWRICAALLSSVTGLDAQPRRELEDAVELRKWCLEHTKLLLLDLAKDGDSHAQYLVEYGKLASSKNNDYILNEKIK</sequence>
<gene>
    <name evidence="3" type="ORF">INT45_000841</name>
</gene>
<protein>
    <recommendedName>
        <fullName evidence="2">Phospholipid/glycerol acyltransferase domain-containing protein</fullName>
    </recommendedName>
</protein>
<dbReference type="EMBL" id="JAEPRB010000059">
    <property type="protein sequence ID" value="KAG2223521.1"/>
    <property type="molecule type" value="Genomic_DNA"/>
</dbReference>
<reference evidence="3 4" key="1">
    <citation type="submission" date="2020-12" db="EMBL/GenBank/DDBJ databases">
        <title>Metabolic potential, ecology and presence of endohyphal bacteria is reflected in genomic diversity of Mucoromycotina.</title>
        <authorList>
            <person name="Muszewska A."/>
            <person name="Okrasinska A."/>
            <person name="Steczkiewicz K."/>
            <person name="Drgas O."/>
            <person name="Orlowska M."/>
            <person name="Perlinska-Lenart U."/>
            <person name="Aleksandrzak-Piekarczyk T."/>
            <person name="Szatraj K."/>
            <person name="Zielenkiewicz U."/>
            <person name="Pilsyk S."/>
            <person name="Malc E."/>
            <person name="Mieczkowski P."/>
            <person name="Kruszewska J.S."/>
            <person name="Biernat P."/>
            <person name="Pawlowska J."/>
        </authorList>
    </citation>
    <scope>NUCLEOTIDE SEQUENCE [LARGE SCALE GENOMIC DNA]</scope>
    <source>
        <strain evidence="3 4">CBS 142.35</strain>
    </source>
</reference>
<organism evidence="3 4">
    <name type="scientific">Circinella minor</name>
    <dbReference type="NCBI Taxonomy" id="1195481"/>
    <lineage>
        <taxon>Eukaryota</taxon>
        <taxon>Fungi</taxon>
        <taxon>Fungi incertae sedis</taxon>
        <taxon>Mucoromycota</taxon>
        <taxon>Mucoromycotina</taxon>
        <taxon>Mucoromycetes</taxon>
        <taxon>Mucorales</taxon>
        <taxon>Lichtheimiaceae</taxon>
        <taxon>Circinella</taxon>
    </lineage>
</organism>
<evidence type="ECO:0000313" key="4">
    <source>
        <dbReference type="Proteomes" id="UP000646827"/>
    </source>
</evidence>
<dbReference type="AlphaFoldDB" id="A0A8H7VHV7"/>
<keyword evidence="1" id="KW-0812">Transmembrane</keyword>